<dbReference type="PANTHER" id="PTHR35568:SF1">
    <property type="entry name" value="TRANSCRIPTIONAL REGULATOR DAUR"/>
    <property type="match status" value="1"/>
</dbReference>
<dbReference type="InterPro" id="IPR039446">
    <property type="entry name" value="DauR-like"/>
</dbReference>
<evidence type="ECO:0000313" key="2">
    <source>
        <dbReference type="EMBL" id="SUZ80799.1"/>
    </source>
</evidence>
<dbReference type="EMBL" id="UINC01001441">
    <property type="protein sequence ID" value="SUZ80799.1"/>
    <property type="molecule type" value="Genomic_DNA"/>
</dbReference>
<evidence type="ECO:0000259" key="1">
    <source>
        <dbReference type="Pfam" id="PF13309"/>
    </source>
</evidence>
<name>A0A381QQI5_9ZZZZ</name>
<dbReference type="Pfam" id="PF13309">
    <property type="entry name" value="HTH_22"/>
    <property type="match status" value="1"/>
</dbReference>
<feature type="domain" description="Transcriptional regulator DauR-like HTH" evidence="1">
    <location>
        <begin position="55"/>
        <end position="115"/>
    </location>
</feature>
<dbReference type="InterPro" id="IPR039445">
    <property type="entry name" value="DauR-like_HTH"/>
</dbReference>
<gene>
    <name evidence="2" type="ORF">METZ01_LOCUS33653</name>
</gene>
<dbReference type="AlphaFoldDB" id="A0A381QQI5"/>
<protein>
    <recommendedName>
        <fullName evidence="1">Transcriptional regulator DauR-like HTH domain-containing protein</fullName>
    </recommendedName>
</protein>
<organism evidence="2">
    <name type="scientific">marine metagenome</name>
    <dbReference type="NCBI Taxonomy" id="408172"/>
    <lineage>
        <taxon>unclassified sequences</taxon>
        <taxon>metagenomes</taxon>
        <taxon>ecological metagenomes</taxon>
    </lineage>
</organism>
<sequence length="122" mass="13325">MTRQVHPLVEAIQPIADALGGTVLSIDELTESDLPLVWEGEVVGGLRRPDLHRALDTLLAAAEHEIGLPCAEMDRSQKQDAVSLLNDWGAFTLRKSVEDVAEALGVSRFTVYNYLERAEADG</sequence>
<accession>A0A381QQI5</accession>
<reference evidence="2" key="1">
    <citation type="submission" date="2018-05" db="EMBL/GenBank/DDBJ databases">
        <authorList>
            <person name="Lanie J.A."/>
            <person name="Ng W.-L."/>
            <person name="Kazmierczak K.M."/>
            <person name="Andrzejewski T.M."/>
            <person name="Davidsen T.M."/>
            <person name="Wayne K.J."/>
            <person name="Tettelin H."/>
            <person name="Glass J.I."/>
            <person name="Rusch D."/>
            <person name="Podicherti R."/>
            <person name="Tsui H.-C.T."/>
            <person name="Winkler M.E."/>
        </authorList>
    </citation>
    <scope>NUCLEOTIDE SEQUENCE</scope>
</reference>
<dbReference type="PANTHER" id="PTHR35568">
    <property type="entry name" value="TRANSCRIPTIONAL REGULATOR DAUR"/>
    <property type="match status" value="1"/>
</dbReference>
<proteinExistence type="predicted"/>